<dbReference type="SUPFAM" id="SSF52374">
    <property type="entry name" value="Nucleotidylyl transferase"/>
    <property type="match status" value="1"/>
</dbReference>
<comment type="domain">
    <text evidence="8">ValRS has two distinct active sites: one for aminoacylation and one for editing. The misactivated threonine is translocated from the active site to the editing site.</text>
</comment>
<evidence type="ECO:0000256" key="1">
    <source>
        <dbReference type="ARBA" id="ARBA00022490"/>
    </source>
</evidence>
<dbReference type="CDD" id="cd00817">
    <property type="entry name" value="ValRS_core"/>
    <property type="match status" value="1"/>
</dbReference>
<feature type="domain" description="Aminoacyl-tRNA synthetase class Ia" evidence="9">
    <location>
        <begin position="14"/>
        <end position="623"/>
    </location>
</feature>
<dbReference type="Gene3D" id="1.10.730.10">
    <property type="entry name" value="Isoleucyl-tRNA Synthetase, Domain 1"/>
    <property type="match status" value="1"/>
</dbReference>
<dbReference type="InterPro" id="IPR014729">
    <property type="entry name" value="Rossmann-like_a/b/a_fold"/>
</dbReference>
<comment type="catalytic activity">
    <reaction evidence="7 8">
        <text>tRNA(Val) + L-valine + ATP = L-valyl-tRNA(Val) + AMP + diphosphate</text>
        <dbReference type="Rhea" id="RHEA:10704"/>
        <dbReference type="Rhea" id="RHEA-COMP:9672"/>
        <dbReference type="Rhea" id="RHEA-COMP:9708"/>
        <dbReference type="ChEBI" id="CHEBI:30616"/>
        <dbReference type="ChEBI" id="CHEBI:33019"/>
        <dbReference type="ChEBI" id="CHEBI:57762"/>
        <dbReference type="ChEBI" id="CHEBI:78442"/>
        <dbReference type="ChEBI" id="CHEBI:78537"/>
        <dbReference type="ChEBI" id="CHEBI:456215"/>
        <dbReference type="EC" id="6.1.1.9"/>
    </reaction>
</comment>
<evidence type="ECO:0000259" key="9">
    <source>
        <dbReference type="Pfam" id="PF00133"/>
    </source>
</evidence>
<dbReference type="PANTHER" id="PTHR11946:SF93">
    <property type="entry name" value="VALINE--TRNA LIGASE, CHLOROPLASTIC_MITOCHONDRIAL 2"/>
    <property type="match status" value="1"/>
</dbReference>
<keyword evidence="4 8" id="KW-0067">ATP-binding</keyword>
<evidence type="ECO:0000256" key="7">
    <source>
        <dbReference type="ARBA" id="ARBA00047552"/>
    </source>
</evidence>
<dbReference type="Pfam" id="PF10458">
    <property type="entry name" value="Val_tRNA-synt_C"/>
    <property type="match status" value="1"/>
</dbReference>
<dbReference type="InterPro" id="IPR002303">
    <property type="entry name" value="Valyl-tRNA_ligase"/>
</dbReference>
<sequence length="948" mass="108048">MEKTYQPEQIETRWYERWEADNRFAPSGQGTPFSIMIPPPNVTGSLHMGHAFQDTIMDTLTRWKRMQGNNTLWQVGTDHAGIATQMLVERKIAAEEGKTRHDLGRDAFIDKVWEWKHESGGHITRQLRRMGASVDWSRERFTMDDGFYKAVQEVFVRLHEEKLIYRGKRLVNWDPTLHTAISDLEVENKEQQGSFWHFRYPLADGVKTDDGKDYLVVATTRPETLLGDTGVAVNPEDERYASLVGKFIELPLVGRRIPVVADEHADMEKGSGCVKITPAHDFNDYEVGKRQNHLLINVFSKNATILEQAEIFDLKGQPQPDEDASLPAKYAGLDRFEARKQIVADMDALGLLEQVEAVNNTLPYGDRSGDVIEPLLTDQWFVAVESLAKPAIEAVENGDIQFVPKNYENMYFAWMRDLQDWCISRQLWWGHRIPAWYDEEGNVYVARTEIEAREKHELGPDVTLTQDEDVLDTWFSSGLWTFGTLGWPEETPELATFHPSSVLVTGFDIIFFWVARMIMMTLKFTKQVPFKTVYVHGLVRDGQGQKMSKSKGNVLDPIDLIDGITLDELLEKRTGNMMQPKQAKAIAKATKDEFKDGIEAHGTDALRFTFLSQATTGRDIKFDMSRLDGYRNFCNKLWNASRYVLMNAEGEDCGTRGEEVELSLADRWIISQLQKTEAQVTKAMDEYRFDHASQALYEFVWNEYCDWYLELSKPVLWDENATAEAKRGTRRTLVRVLEAILRLAHPMMPYITEEIWQRVSPLAGVYMGENASIMLQAWPEADESKIDDQASLDIEWLKGVIIAVRNIRAEMNIAPGKPLDVLLTKGKPEDAERLESNRRFLSKLAKLESVTWLENPDDAPLSATQLVGDMEVLVPMADLIDKDAEIARLSKEIEKQDKLIGGIEKKLGNDGFIAKAPVAVVDKERGKLAEFQATKQLLEEQKAKIEAL</sequence>
<proteinExistence type="inferred from homology"/>
<feature type="short sequence motif" description="'KMSKS' region" evidence="8">
    <location>
        <begin position="546"/>
        <end position="550"/>
    </location>
</feature>
<dbReference type="InterPro" id="IPR009080">
    <property type="entry name" value="tRNAsynth_Ia_anticodon-bd"/>
</dbReference>
<dbReference type="RefSeq" id="WP_133730924.1">
    <property type="nucleotide sequence ID" value="NZ_CP140255.1"/>
</dbReference>
<dbReference type="NCBIfam" id="NF004349">
    <property type="entry name" value="PRK05729.1"/>
    <property type="match status" value="1"/>
</dbReference>
<dbReference type="InterPro" id="IPR019499">
    <property type="entry name" value="Val-tRNA_synth_tRNA-bd"/>
</dbReference>
<comment type="subcellular location">
    <subcellularLocation>
        <location evidence="8">Cytoplasm</location>
    </subcellularLocation>
</comment>
<gene>
    <name evidence="8" type="primary">valS</name>
    <name evidence="12" type="ORF">SR894_02260</name>
</gene>
<organism evidence="12 13">
    <name type="scientific">Vreelandella neptunia</name>
    <dbReference type="NCBI Taxonomy" id="115551"/>
    <lineage>
        <taxon>Bacteria</taxon>
        <taxon>Pseudomonadati</taxon>
        <taxon>Pseudomonadota</taxon>
        <taxon>Gammaproteobacteria</taxon>
        <taxon>Oceanospirillales</taxon>
        <taxon>Halomonadaceae</taxon>
        <taxon>Vreelandella</taxon>
    </lineage>
</organism>
<evidence type="ECO:0000256" key="8">
    <source>
        <dbReference type="HAMAP-Rule" id="MF_02004"/>
    </source>
</evidence>
<feature type="domain" description="Methionyl/Valyl/Leucyl/Isoleucyl-tRNA synthetase anticodon-binding" evidence="10">
    <location>
        <begin position="666"/>
        <end position="822"/>
    </location>
</feature>
<comment type="domain">
    <text evidence="8">The C-terminal coiled-coil domain is crucial for aminoacylation activity.</text>
</comment>
<evidence type="ECO:0000313" key="12">
    <source>
        <dbReference type="EMBL" id="WQH13376.1"/>
    </source>
</evidence>
<dbReference type="InterPro" id="IPR033705">
    <property type="entry name" value="Anticodon_Ia_Val"/>
</dbReference>
<evidence type="ECO:0000313" key="13">
    <source>
        <dbReference type="Proteomes" id="UP001324794"/>
    </source>
</evidence>
<keyword evidence="1 8" id="KW-0963">Cytoplasm</keyword>
<feature type="binding site" evidence="8">
    <location>
        <position position="549"/>
    </location>
    <ligand>
        <name>ATP</name>
        <dbReference type="ChEBI" id="CHEBI:30616"/>
    </ligand>
</feature>
<comment type="function">
    <text evidence="8">Catalyzes the attachment of valine to tRNA(Val). As ValRS can inadvertently accommodate and process structurally similar amino acids such as threonine, to avoid such errors, it has a 'posttransfer' editing activity that hydrolyzes mischarged Thr-tRNA(Val) in a tRNA-dependent manner.</text>
</comment>
<dbReference type="InterPro" id="IPR001412">
    <property type="entry name" value="aa-tRNA-synth_I_CS"/>
</dbReference>
<keyword evidence="2 8" id="KW-0436">Ligase</keyword>
<evidence type="ECO:0000256" key="5">
    <source>
        <dbReference type="ARBA" id="ARBA00022917"/>
    </source>
</evidence>
<evidence type="ECO:0000256" key="4">
    <source>
        <dbReference type="ARBA" id="ARBA00022840"/>
    </source>
</evidence>
<keyword evidence="8" id="KW-0175">Coiled coil</keyword>
<keyword evidence="13" id="KW-1185">Reference proteome</keyword>
<evidence type="ECO:0000259" key="10">
    <source>
        <dbReference type="Pfam" id="PF08264"/>
    </source>
</evidence>
<evidence type="ECO:0000259" key="11">
    <source>
        <dbReference type="Pfam" id="PF10458"/>
    </source>
</evidence>
<dbReference type="SUPFAM" id="SSF46589">
    <property type="entry name" value="tRNA-binding arm"/>
    <property type="match status" value="1"/>
</dbReference>
<evidence type="ECO:0000256" key="3">
    <source>
        <dbReference type="ARBA" id="ARBA00022741"/>
    </source>
</evidence>
<evidence type="ECO:0000256" key="6">
    <source>
        <dbReference type="ARBA" id="ARBA00023146"/>
    </source>
</evidence>
<dbReference type="PRINTS" id="PR00986">
    <property type="entry name" value="TRNASYNTHVAL"/>
</dbReference>
<dbReference type="PANTHER" id="PTHR11946">
    <property type="entry name" value="VALYL-TRNA SYNTHETASES"/>
    <property type="match status" value="1"/>
</dbReference>
<dbReference type="Pfam" id="PF08264">
    <property type="entry name" value="Anticodon_1"/>
    <property type="match status" value="1"/>
</dbReference>
<dbReference type="InterPro" id="IPR013155">
    <property type="entry name" value="M/V/L/I-tRNA-synth_anticd-bd"/>
</dbReference>
<comment type="similarity">
    <text evidence="8">Belongs to the class-I aminoacyl-tRNA synthetase family. ValS type 1 subfamily.</text>
</comment>
<dbReference type="EC" id="6.1.1.9" evidence="8"/>
<keyword evidence="6 8" id="KW-0030">Aminoacyl-tRNA synthetase</keyword>
<dbReference type="InterPro" id="IPR009008">
    <property type="entry name" value="Val/Leu/Ile-tRNA-synth_edit"/>
</dbReference>
<dbReference type="InterPro" id="IPR037118">
    <property type="entry name" value="Val-tRNA_synth_C_sf"/>
</dbReference>
<dbReference type="CDD" id="cd07962">
    <property type="entry name" value="Anticodon_Ia_Val"/>
    <property type="match status" value="1"/>
</dbReference>
<dbReference type="SUPFAM" id="SSF47323">
    <property type="entry name" value="Anticodon-binding domain of a subclass of class I aminoacyl-tRNA synthetases"/>
    <property type="match status" value="1"/>
</dbReference>
<keyword evidence="5 8" id="KW-0648">Protein biosynthesis</keyword>
<evidence type="ECO:0000256" key="2">
    <source>
        <dbReference type="ARBA" id="ARBA00022598"/>
    </source>
</evidence>
<comment type="subunit">
    <text evidence="8">Monomer.</text>
</comment>
<dbReference type="InterPro" id="IPR002300">
    <property type="entry name" value="aa-tRNA-synth_Ia"/>
</dbReference>
<dbReference type="Gene3D" id="3.90.740.10">
    <property type="entry name" value="Valyl/Leucyl/Isoleucyl-tRNA synthetase, editing domain"/>
    <property type="match status" value="1"/>
</dbReference>
<keyword evidence="3 8" id="KW-0547">Nucleotide-binding</keyword>
<dbReference type="NCBIfam" id="TIGR00422">
    <property type="entry name" value="valS"/>
    <property type="match status" value="1"/>
</dbReference>
<dbReference type="EMBL" id="CP140255">
    <property type="protein sequence ID" value="WQH13376.1"/>
    <property type="molecule type" value="Genomic_DNA"/>
</dbReference>
<feature type="short sequence motif" description="'HIGH' region" evidence="8">
    <location>
        <begin position="40"/>
        <end position="50"/>
    </location>
</feature>
<dbReference type="Proteomes" id="UP001324794">
    <property type="component" value="Chromosome"/>
</dbReference>
<dbReference type="Gene3D" id="1.10.287.380">
    <property type="entry name" value="Valyl-tRNA synthetase, C-terminal domain"/>
    <property type="match status" value="1"/>
</dbReference>
<dbReference type="SUPFAM" id="SSF50677">
    <property type="entry name" value="ValRS/IleRS/LeuRS editing domain"/>
    <property type="match status" value="1"/>
</dbReference>
<dbReference type="InterPro" id="IPR010978">
    <property type="entry name" value="tRNA-bd_arm"/>
</dbReference>
<name>A0ABZ0YQ09_9GAMM</name>
<dbReference type="Pfam" id="PF00133">
    <property type="entry name" value="tRNA-synt_1"/>
    <property type="match status" value="1"/>
</dbReference>
<protein>
    <recommendedName>
        <fullName evidence="8">Valine--tRNA ligase</fullName>
        <ecNumber evidence="8">6.1.1.9</ecNumber>
    </recommendedName>
    <alternativeName>
        <fullName evidence="8">Valyl-tRNA synthetase</fullName>
        <shortName evidence="8">ValRS</shortName>
    </alternativeName>
</protein>
<feature type="coiled-coil region" evidence="8">
    <location>
        <begin position="921"/>
        <end position="948"/>
    </location>
</feature>
<reference evidence="12 13" key="1">
    <citation type="submission" date="2023-11" db="EMBL/GenBank/DDBJ databases">
        <title>MicrobeMod: A computational toolkit for identifying prokaryotic methylation and restriction-modification with nanopore sequencing.</title>
        <authorList>
            <person name="Crits-Christoph A."/>
            <person name="Kang S.C."/>
            <person name="Lee H."/>
            <person name="Ostrov N."/>
        </authorList>
    </citation>
    <scope>NUCLEOTIDE SEQUENCE [LARGE SCALE GENOMIC DNA]</scope>
    <source>
        <strain evidence="12 13">ATCC BAA-805</strain>
    </source>
</reference>
<dbReference type="GO" id="GO:0004832">
    <property type="term" value="F:valine-tRNA ligase activity"/>
    <property type="evidence" value="ECO:0007669"/>
    <property type="project" value="UniProtKB-EC"/>
</dbReference>
<dbReference type="Gene3D" id="3.40.50.620">
    <property type="entry name" value="HUPs"/>
    <property type="match status" value="2"/>
</dbReference>
<dbReference type="PROSITE" id="PS00178">
    <property type="entry name" value="AA_TRNA_LIGASE_I"/>
    <property type="match status" value="1"/>
</dbReference>
<dbReference type="HAMAP" id="MF_02004">
    <property type="entry name" value="Val_tRNA_synth_type1"/>
    <property type="match status" value="1"/>
</dbReference>
<accession>A0ABZ0YQ09</accession>
<feature type="domain" description="Valyl-tRNA synthetase tRNA-binding arm" evidence="11">
    <location>
        <begin position="883"/>
        <end position="945"/>
    </location>
</feature>